<dbReference type="OrthoDB" id="1909320at2"/>
<dbReference type="AlphaFoldDB" id="A0A1S9I331"/>
<evidence type="ECO:0000313" key="1">
    <source>
        <dbReference type="EMBL" id="OOO64658.1"/>
    </source>
</evidence>
<proteinExistence type="predicted"/>
<protein>
    <submittedName>
        <fullName evidence="1">Uncharacterized protein</fullName>
    </submittedName>
</protein>
<accession>A0A1S9I331</accession>
<dbReference type="Proteomes" id="UP000190256">
    <property type="component" value="Unassembled WGS sequence"/>
</dbReference>
<dbReference type="EMBL" id="MRAE01000027">
    <property type="protein sequence ID" value="OOO64658.1"/>
    <property type="molecule type" value="Genomic_DNA"/>
</dbReference>
<gene>
    <name evidence="1" type="ORF">BS638_10395</name>
</gene>
<comment type="caution">
    <text evidence="1">The sequence shown here is derived from an EMBL/GenBank/DDBJ whole genome shotgun (WGS) entry which is preliminary data.</text>
</comment>
<name>A0A1S9I331_9CLOT</name>
<reference evidence="1 2" key="1">
    <citation type="submission" date="2016-12" db="EMBL/GenBank/DDBJ databases">
        <title>Clostridium tepidum sp. nov., a close relative of Clostridium sporogenes and Clostridium botulinum Group I.</title>
        <authorList>
            <person name="Dobritsa A.P."/>
            <person name="Kutumbaka K.K."/>
            <person name="Werner K."/>
            <person name="Wiedmann M."/>
            <person name="Asmus A."/>
            <person name="Samadpour M."/>
        </authorList>
    </citation>
    <scope>NUCLEOTIDE SEQUENCE [LARGE SCALE GENOMIC DNA]</scope>
    <source>
        <strain evidence="1 2">IEH 97212</strain>
    </source>
</reference>
<sequence>MLMTKLFILMAEPHDRKEVILSLTTAEFLVLRDIVFCNYTMLHLKTKINFQFLKIYKEFYKQIENIYEKLDCSEVDAYWDFIKNS</sequence>
<organism evidence="1 2">
    <name type="scientific">Clostridium tepidum</name>
    <dbReference type="NCBI Taxonomy" id="1962263"/>
    <lineage>
        <taxon>Bacteria</taxon>
        <taxon>Bacillati</taxon>
        <taxon>Bacillota</taxon>
        <taxon>Clostridia</taxon>
        <taxon>Eubacteriales</taxon>
        <taxon>Clostridiaceae</taxon>
        <taxon>Clostridium</taxon>
    </lineage>
</organism>
<evidence type="ECO:0000313" key="2">
    <source>
        <dbReference type="Proteomes" id="UP000190256"/>
    </source>
</evidence>